<dbReference type="EMBL" id="AVOT02015962">
    <property type="protein sequence ID" value="MBW0500723.1"/>
    <property type="molecule type" value="Genomic_DNA"/>
</dbReference>
<organism evidence="1 2">
    <name type="scientific">Austropuccinia psidii MF-1</name>
    <dbReference type="NCBI Taxonomy" id="1389203"/>
    <lineage>
        <taxon>Eukaryota</taxon>
        <taxon>Fungi</taxon>
        <taxon>Dikarya</taxon>
        <taxon>Basidiomycota</taxon>
        <taxon>Pucciniomycotina</taxon>
        <taxon>Pucciniomycetes</taxon>
        <taxon>Pucciniales</taxon>
        <taxon>Sphaerophragmiaceae</taxon>
        <taxon>Austropuccinia</taxon>
    </lineage>
</organism>
<proteinExistence type="predicted"/>
<dbReference type="Proteomes" id="UP000765509">
    <property type="component" value="Unassembled WGS sequence"/>
</dbReference>
<gene>
    <name evidence="1" type="ORF">O181_040438</name>
</gene>
<evidence type="ECO:0000313" key="1">
    <source>
        <dbReference type="EMBL" id="MBW0500723.1"/>
    </source>
</evidence>
<protein>
    <submittedName>
        <fullName evidence="1">Uncharacterized protein</fullName>
    </submittedName>
</protein>
<comment type="caution">
    <text evidence="1">The sequence shown here is derived from an EMBL/GenBank/DDBJ whole genome shotgun (WGS) entry which is preliminary data.</text>
</comment>
<accession>A0A9Q3HCV4</accession>
<name>A0A9Q3HCV4_9BASI</name>
<reference evidence="1" key="1">
    <citation type="submission" date="2021-03" db="EMBL/GenBank/DDBJ databases">
        <title>Draft genome sequence of rust myrtle Austropuccinia psidii MF-1, a brazilian biotype.</title>
        <authorList>
            <person name="Quecine M.C."/>
            <person name="Pachon D.M.R."/>
            <person name="Bonatelli M.L."/>
            <person name="Correr F.H."/>
            <person name="Franceschini L.M."/>
            <person name="Leite T.F."/>
            <person name="Margarido G.R.A."/>
            <person name="Almeida C.A."/>
            <person name="Ferrarezi J.A."/>
            <person name="Labate C.A."/>
        </authorList>
    </citation>
    <scope>NUCLEOTIDE SEQUENCE</scope>
    <source>
        <strain evidence="1">MF-1</strain>
    </source>
</reference>
<evidence type="ECO:0000313" key="2">
    <source>
        <dbReference type="Proteomes" id="UP000765509"/>
    </source>
</evidence>
<keyword evidence="2" id="KW-1185">Reference proteome</keyword>
<sequence length="92" mass="10547">MLRWQTAIQEYRGNMTIVHNAGKIHKNADGLSRWALANSPDNPYYVPLEEEAQIPIKGINMTDIGTEFLEGGIESYSQYKNCHILTILFDKY</sequence>
<dbReference type="AlphaFoldDB" id="A0A9Q3HCV4"/>